<feature type="domain" description="C2H2-type" evidence="7">
    <location>
        <begin position="491"/>
        <end position="518"/>
    </location>
</feature>
<dbReference type="GO" id="GO:0000977">
    <property type="term" value="F:RNA polymerase II transcription regulatory region sequence-specific DNA binding"/>
    <property type="evidence" value="ECO:0007669"/>
    <property type="project" value="TreeGrafter"/>
</dbReference>
<feature type="domain" description="C2H2-type" evidence="7">
    <location>
        <begin position="456"/>
        <end position="480"/>
    </location>
</feature>
<evidence type="ECO:0000259" key="8">
    <source>
        <dbReference type="PROSITE" id="PS51915"/>
    </source>
</evidence>
<feature type="binding site" evidence="6">
    <location>
        <position position="5"/>
    </location>
    <ligand>
        <name>Zn(2+)</name>
        <dbReference type="ChEBI" id="CHEBI:29105"/>
    </ligand>
</feature>
<evidence type="ECO:0000256" key="5">
    <source>
        <dbReference type="PROSITE-ProRule" id="PRU00042"/>
    </source>
</evidence>
<dbReference type="EMBL" id="FZQP02006926">
    <property type="protein sequence ID" value="VVD05029.1"/>
    <property type="molecule type" value="Genomic_DNA"/>
</dbReference>
<dbReference type="GO" id="GO:0000981">
    <property type="term" value="F:DNA-binding transcription factor activity, RNA polymerase II-specific"/>
    <property type="evidence" value="ECO:0007669"/>
    <property type="project" value="TreeGrafter"/>
</dbReference>
<dbReference type="Pfam" id="PF13894">
    <property type="entry name" value="zf-C2H2_4"/>
    <property type="match status" value="1"/>
</dbReference>
<evidence type="ECO:0000256" key="2">
    <source>
        <dbReference type="ARBA" id="ARBA00022737"/>
    </source>
</evidence>
<dbReference type="PROSITE" id="PS50157">
    <property type="entry name" value="ZINC_FINGER_C2H2_2"/>
    <property type="match status" value="6"/>
</dbReference>
<protein>
    <recommendedName>
        <fullName evidence="11">Protein krueppel</fullName>
    </recommendedName>
</protein>
<feature type="domain" description="C2H2-type" evidence="7">
    <location>
        <begin position="547"/>
        <end position="574"/>
    </location>
</feature>
<dbReference type="FunFam" id="3.30.160.60:FF:002343">
    <property type="entry name" value="Zinc finger protein 33A"/>
    <property type="match status" value="1"/>
</dbReference>
<dbReference type="PANTHER" id="PTHR24379">
    <property type="entry name" value="KRAB AND ZINC FINGER DOMAIN-CONTAINING"/>
    <property type="match status" value="1"/>
</dbReference>
<keyword evidence="10" id="KW-1185">Reference proteome</keyword>
<dbReference type="AlphaFoldDB" id="A0A5E4R751"/>
<evidence type="ECO:0008006" key="11">
    <source>
        <dbReference type="Google" id="ProtNLM"/>
    </source>
</evidence>
<dbReference type="GO" id="GO:0005634">
    <property type="term" value="C:nucleus"/>
    <property type="evidence" value="ECO:0007669"/>
    <property type="project" value="InterPro"/>
</dbReference>
<organism evidence="9 10">
    <name type="scientific">Leptidea sinapis</name>
    <dbReference type="NCBI Taxonomy" id="189913"/>
    <lineage>
        <taxon>Eukaryota</taxon>
        <taxon>Metazoa</taxon>
        <taxon>Ecdysozoa</taxon>
        <taxon>Arthropoda</taxon>
        <taxon>Hexapoda</taxon>
        <taxon>Insecta</taxon>
        <taxon>Pterygota</taxon>
        <taxon>Neoptera</taxon>
        <taxon>Endopterygota</taxon>
        <taxon>Lepidoptera</taxon>
        <taxon>Glossata</taxon>
        <taxon>Ditrysia</taxon>
        <taxon>Papilionoidea</taxon>
        <taxon>Pieridae</taxon>
        <taxon>Dismorphiinae</taxon>
        <taxon>Leptidea</taxon>
    </lineage>
</organism>
<dbReference type="Gene3D" id="3.30.160.60">
    <property type="entry name" value="Classic Zinc Finger"/>
    <property type="match status" value="5"/>
</dbReference>
<evidence type="ECO:0000259" key="7">
    <source>
        <dbReference type="PROSITE" id="PS50157"/>
    </source>
</evidence>
<feature type="binding site" evidence="6">
    <location>
        <position position="50"/>
    </location>
    <ligand>
        <name>Zn(2+)</name>
        <dbReference type="ChEBI" id="CHEBI:29105"/>
    </ligand>
</feature>
<dbReference type="SUPFAM" id="SSF57667">
    <property type="entry name" value="beta-beta-alpha zinc fingers"/>
    <property type="match status" value="3"/>
</dbReference>
<dbReference type="InterPro" id="IPR036236">
    <property type="entry name" value="Znf_C2H2_sf"/>
</dbReference>
<proteinExistence type="predicted"/>
<feature type="domain" description="C2H2-type" evidence="7">
    <location>
        <begin position="385"/>
        <end position="408"/>
    </location>
</feature>
<dbReference type="SMART" id="SM00868">
    <property type="entry name" value="zf-AD"/>
    <property type="match status" value="1"/>
</dbReference>
<dbReference type="SMART" id="SM00355">
    <property type="entry name" value="ZnF_C2H2"/>
    <property type="match status" value="7"/>
</dbReference>
<feature type="binding site" evidence="6">
    <location>
        <position position="8"/>
    </location>
    <ligand>
        <name>Zn(2+)</name>
        <dbReference type="ChEBI" id="CHEBI:29105"/>
    </ligand>
</feature>
<dbReference type="FunFam" id="3.30.160.60:FF:000100">
    <property type="entry name" value="Zinc finger 45-like"/>
    <property type="match status" value="1"/>
</dbReference>
<feature type="domain" description="C2H2-type" evidence="7">
    <location>
        <begin position="519"/>
        <end position="546"/>
    </location>
</feature>
<dbReference type="PANTHER" id="PTHR24379:SF127">
    <property type="entry name" value="BLOODY FINGERS-RELATED"/>
    <property type="match status" value="1"/>
</dbReference>
<dbReference type="Proteomes" id="UP000324832">
    <property type="component" value="Unassembled WGS sequence"/>
</dbReference>
<feature type="domain" description="C2H2-type" evidence="7">
    <location>
        <begin position="428"/>
        <end position="455"/>
    </location>
</feature>
<keyword evidence="3 5" id="KW-0863">Zinc-finger</keyword>
<sequence>MENICRGCLIQSNNTNLQKYSERNRRLFFYSTGIQVKKNDLLTFQLCGECYSNMKLACQFKKTCKNSERKFKSYLSGKELGDVLEDFHSYLENCDSSAKARLPHSNVPYKAKEDGNVSTNTSIRNFMKDILQLEIPDNESCIIDEVIKEHADISDDSLDSNWLHSSDSDIRLDCLSPFSITRSILNDHCYSIQPSNFEENENIQCEGQIESTKQDINEIFYQNNAQTINQETSLRRTTCTIDKNLERALLENNLQNISLDALLATPPMMPNAWAPSTPTIQNILFGENLDTDVHVMSENNEQFNIQDTAKAMLTDFEEKSNENQNIYKANDQEVVLTNGEDISVLIEQSNKLDDKIDVNYTHVIKKTEISNVNGKNKKIYSLKNRRCNECQRVFKSIGALKCHLARIHKLKIGKGKMKVKEKWKPRMMICDYCGKTFMNPKSMVNHIENHVNPVEHKCTKCPLTFSSEARLKMHQSTHTGFFIKKPPLKKYVCEECGATLSTSSNYKVHMMRHTKKYTHKCQECDAGFFRGIDLVVHLRKHTGEQPYSCVYCQRKFSRHDSLNKHLKTHTGEKPYTCNYCRRKFSDPFVMKVHQTNAPKCLEIQHKLAFPGDMENLCID</sequence>
<evidence type="ECO:0000256" key="1">
    <source>
        <dbReference type="ARBA" id="ARBA00022723"/>
    </source>
</evidence>
<dbReference type="PROSITE" id="PS51915">
    <property type="entry name" value="ZAD"/>
    <property type="match status" value="1"/>
</dbReference>
<dbReference type="Pfam" id="PF13912">
    <property type="entry name" value="zf-C2H2_6"/>
    <property type="match status" value="1"/>
</dbReference>
<keyword evidence="2" id="KW-0677">Repeat</keyword>
<name>A0A5E4R751_9NEOP</name>
<dbReference type="Pfam" id="PF00096">
    <property type="entry name" value="zf-C2H2"/>
    <property type="match status" value="3"/>
</dbReference>
<dbReference type="InterPro" id="IPR013087">
    <property type="entry name" value="Znf_C2H2_type"/>
</dbReference>
<evidence type="ECO:0000313" key="9">
    <source>
        <dbReference type="EMBL" id="VVD05029.1"/>
    </source>
</evidence>
<keyword evidence="4 6" id="KW-0862">Zinc</keyword>
<keyword evidence="1 6" id="KW-0479">Metal-binding</keyword>
<feature type="domain" description="ZAD" evidence="8">
    <location>
        <begin position="3"/>
        <end position="74"/>
    </location>
</feature>
<dbReference type="GO" id="GO:0008270">
    <property type="term" value="F:zinc ion binding"/>
    <property type="evidence" value="ECO:0007669"/>
    <property type="project" value="UniProtKB-UniRule"/>
</dbReference>
<accession>A0A5E4R751</accession>
<dbReference type="FunFam" id="3.30.160.60:FF:000446">
    <property type="entry name" value="Zinc finger protein"/>
    <property type="match status" value="1"/>
</dbReference>
<reference evidence="9 10" key="1">
    <citation type="submission" date="2017-07" db="EMBL/GenBank/DDBJ databases">
        <authorList>
            <person name="Talla V."/>
            <person name="Backstrom N."/>
        </authorList>
    </citation>
    <scope>NUCLEOTIDE SEQUENCE [LARGE SCALE GENOMIC DNA]</scope>
</reference>
<feature type="binding site" evidence="6">
    <location>
        <position position="47"/>
    </location>
    <ligand>
        <name>Zn(2+)</name>
        <dbReference type="ChEBI" id="CHEBI:29105"/>
    </ligand>
</feature>
<dbReference type="InterPro" id="IPR012934">
    <property type="entry name" value="Znf_AD"/>
</dbReference>
<evidence type="ECO:0000256" key="3">
    <source>
        <dbReference type="ARBA" id="ARBA00022771"/>
    </source>
</evidence>
<evidence type="ECO:0000313" key="10">
    <source>
        <dbReference type="Proteomes" id="UP000324832"/>
    </source>
</evidence>
<dbReference type="SUPFAM" id="SSF57716">
    <property type="entry name" value="Glucocorticoid receptor-like (DNA-binding domain)"/>
    <property type="match status" value="1"/>
</dbReference>
<dbReference type="PROSITE" id="PS00028">
    <property type="entry name" value="ZINC_FINGER_C2H2_1"/>
    <property type="match status" value="5"/>
</dbReference>
<evidence type="ECO:0000256" key="4">
    <source>
        <dbReference type="ARBA" id="ARBA00022833"/>
    </source>
</evidence>
<gene>
    <name evidence="9" type="ORF">LSINAPIS_LOCUS14652</name>
</gene>
<evidence type="ECO:0000256" key="6">
    <source>
        <dbReference type="PROSITE-ProRule" id="PRU01263"/>
    </source>
</evidence>